<proteinExistence type="predicted"/>
<dbReference type="Proteomes" id="UP000828390">
    <property type="component" value="Unassembled WGS sequence"/>
</dbReference>
<keyword evidence="2" id="KW-1185">Reference proteome</keyword>
<comment type="caution">
    <text evidence="1">The sequence shown here is derived from an EMBL/GenBank/DDBJ whole genome shotgun (WGS) entry which is preliminary data.</text>
</comment>
<protein>
    <submittedName>
        <fullName evidence="1">Uncharacterized protein</fullName>
    </submittedName>
</protein>
<dbReference type="AlphaFoldDB" id="A0A9D4J4R0"/>
<reference evidence="1" key="1">
    <citation type="journal article" date="2019" name="bioRxiv">
        <title>The Genome of the Zebra Mussel, Dreissena polymorpha: A Resource for Invasive Species Research.</title>
        <authorList>
            <person name="McCartney M.A."/>
            <person name="Auch B."/>
            <person name="Kono T."/>
            <person name="Mallez S."/>
            <person name="Zhang Y."/>
            <person name="Obille A."/>
            <person name="Becker A."/>
            <person name="Abrahante J.E."/>
            <person name="Garbe J."/>
            <person name="Badalamenti J.P."/>
            <person name="Herman A."/>
            <person name="Mangelson H."/>
            <person name="Liachko I."/>
            <person name="Sullivan S."/>
            <person name="Sone E.D."/>
            <person name="Koren S."/>
            <person name="Silverstein K.A.T."/>
            <person name="Beckman K.B."/>
            <person name="Gohl D.M."/>
        </authorList>
    </citation>
    <scope>NUCLEOTIDE SEQUENCE</scope>
    <source>
        <strain evidence="1">Duluth1</strain>
        <tissue evidence="1">Whole animal</tissue>
    </source>
</reference>
<reference evidence="1" key="2">
    <citation type="submission" date="2020-11" db="EMBL/GenBank/DDBJ databases">
        <authorList>
            <person name="McCartney M.A."/>
            <person name="Auch B."/>
            <person name="Kono T."/>
            <person name="Mallez S."/>
            <person name="Becker A."/>
            <person name="Gohl D.M."/>
            <person name="Silverstein K.A.T."/>
            <person name="Koren S."/>
            <person name="Bechman K.B."/>
            <person name="Herman A."/>
            <person name="Abrahante J.E."/>
            <person name="Garbe J."/>
        </authorList>
    </citation>
    <scope>NUCLEOTIDE SEQUENCE</scope>
    <source>
        <strain evidence="1">Duluth1</strain>
        <tissue evidence="1">Whole animal</tissue>
    </source>
</reference>
<evidence type="ECO:0000313" key="2">
    <source>
        <dbReference type="Proteomes" id="UP000828390"/>
    </source>
</evidence>
<accession>A0A9D4J4R0</accession>
<evidence type="ECO:0000313" key="1">
    <source>
        <dbReference type="EMBL" id="KAH3799731.1"/>
    </source>
</evidence>
<sequence length="248" mass="28084">MFRLLAAMFFTKRNIFKLFHEDRAINVAARVLTRVLTKFYDIAIYMPPCSHVFQPNVTIYELIQDIIGTNLLTKFHEDQVIHVASRVLTRQMLTPHNERRTKGDHKGSPRAQCAQVKAGLPLPIRSTLSSPTKRSGTVVGGGNGSRSARAVIVKQSCGDRIDIFHTICRDDRAEFGKMSCGGHKKSCIPFLVELGRVWSGNFGDRDNRVDRIGKCLRNVNARVFTNQMWMDGRTTDKDRSLYLTCAIR</sequence>
<gene>
    <name evidence="1" type="ORF">DPMN_153345</name>
</gene>
<name>A0A9D4J4R0_DREPO</name>
<organism evidence="1 2">
    <name type="scientific">Dreissena polymorpha</name>
    <name type="common">Zebra mussel</name>
    <name type="synonym">Mytilus polymorpha</name>
    <dbReference type="NCBI Taxonomy" id="45954"/>
    <lineage>
        <taxon>Eukaryota</taxon>
        <taxon>Metazoa</taxon>
        <taxon>Spiralia</taxon>
        <taxon>Lophotrochozoa</taxon>
        <taxon>Mollusca</taxon>
        <taxon>Bivalvia</taxon>
        <taxon>Autobranchia</taxon>
        <taxon>Heteroconchia</taxon>
        <taxon>Euheterodonta</taxon>
        <taxon>Imparidentia</taxon>
        <taxon>Neoheterodontei</taxon>
        <taxon>Myida</taxon>
        <taxon>Dreissenoidea</taxon>
        <taxon>Dreissenidae</taxon>
        <taxon>Dreissena</taxon>
    </lineage>
</organism>
<dbReference type="EMBL" id="JAIWYP010000007">
    <property type="protein sequence ID" value="KAH3799731.1"/>
    <property type="molecule type" value="Genomic_DNA"/>
</dbReference>